<dbReference type="GO" id="GO:0043418">
    <property type="term" value="P:homocysteine catabolic process"/>
    <property type="evidence" value="ECO:0007669"/>
    <property type="project" value="TreeGrafter"/>
</dbReference>
<dbReference type="InterPro" id="IPR025660">
    <property type="entry name" value="Pept_his_AS"/>
</dbReference>
<dbReference type="Gene3D" id="3.90.70.10">
    <property type="entry name" value="Cysteine proteinases"/>
    <property type="match status" value="1"/>
</dbReference>
<dbReference type="Proteomes" id="UP000327236">
    <property type="component" value="Unassembled WGS sequence"/>
</dbReference>
<protein>
    <recommendedName>
        <fullName evidence="5">Aminopeptidase</fullName>
    </recommendedName>
</protein>
<dbReference type="GeneID" id="31742359"/>
<dbReference type="RefSeq" id="WP_006585279.1">
    <property type="nucleotide sequence ID" value="NZ_CATOUV010000001.1"/>
</dbReference>
<gene>
    <name evidence="8" type="ORF">AAC431_05810</name>
    <name evidence="7" type="ORF">F6H94_06455</name>
</gene>
<dbReference type="PANTHER" id="PTHR10363:SF2">
    <property type="entry name" value="BLEOMYCIN HYDROLASE"/>
    <property type="match status" value="1"/>
</dbReference>
<proteinExistence type="inferred from homology"/>
<comment type="similarity">
    <text evidence="5">Belongs to the peptidase C1 family.</text>
</comment>
<dbReference type="GO" id="GO:0009636">
    <property type="term" value="P:response to toxic substance"/>
    <property type="evidence" value="ECO:0007669"/>
    <property type="project" value="TreeGrafter"/>
</dbReference>
<keyword evidence="5 7" id="KW-0031">Aminopeptidase</keyword>
<comment type="caution">
    <text evidence="7">The sequence shown here is derived from an EMBL/GenBank/DDBJ whole genome shotgun (WGS) entry which is preliminary data.</text>
</comment>
<sequence>MANELTLQELEDFSREFNADPTSQVVARAAKRSGVLEASYNDAVSHRLTHVFSTELDTDNVTNQLQSGRCWLFATLNVLRHHFGKEYKAKNFTFSQAYNFFWDKVERANNFYNYVLENADKPLDDREVKAYFDFAGHDGGQWHMAISLVEKYGVVPTYAMPETANTNNTAALAEALAQKEKKDALVLRKLVQAGDLEAAQKARKKFLSEVYRMTAIAVGEPPKKFDLEYRDDDKKYHLEKNLTPVEFYNKYFKDVDLSDYVVLTNAPDHEYNKLFALPSEDNVQGKYPIKLLNVPMEFLTSAAIAQLKDGEAVWFGNDVGKQKENKTGFLATDLYKLDDLFGVDLTMTKKERLETGMGEVSHAMTLVGVDEDNGDVRQWKVENSWGEKVAKKGYYVMSQDWFEEYVYEVVVHKKYLTSEQQKLAEGPAQQLPAWDSLA</sequence>
<dbReference type="CDD" id="cd00585">
    <property type="entry name" value="Peptidase_C1B"/>
    <property type="match status" value="1"/>
</dbReference>
<dbReference type="EMBL" id="VYWW01000029">
    <property type="protein sequence ID" value="KAA9321458.1"/>
    <property type="molecule type" value="Genomic_DNA"/>
</dbReference>
<evidence type="ECO:0000256" key="2">
    <source>
        <dbReference type="ARBA" id="ARBA00022670"/>
    </source>
</evidence>
<keyword evidence="2 5" id="KW-0645">Protease</keyword>
<comment type="subcellular location">
    <subcellularLocation>
        <location evidence="1">Cytoplasm</location>
    </subcellularLocation>
</comment>
<evidence type="ECO:0000256" key="6">
    <source>
        <dbReference type="PIRSR" id="PIRSR005700-1"/>
    </source>
</evidence>
<dbReference type="GO" id="GO:0070005">
    <property type="term" value="F:cysteine-type aminopeptidase activity"/>
    <property type="evidence" value="ECO:0007669"/>
    <property type="project" value="InterPro"/>
</dbReference>
<feature type="active site" evidence="6">
    <location>
        <position position="70"/>
    </location>
</feature>
<evidence type="ECO:0000256" key="4">
    <source>
        <dbReference type="ARBA" id="ARBA00022807"/>
    </source>
</evidence>
<keyword evidence="10" id="KW-1185">Reference proteome</keyword>
<organism evidence="7 9">
    <name type="scientific">Lactobacillus jensenii</name>
    <dbReference type="NCBI Taxonomy" id="109790"/>
    <lineage>
        <taxon>Bacteria</taxon>
        <taxon>Bacillati</taxon>
        <taxon>Bacillota</taxon>
        <taxon>Bacilli</taxon>
        <taxon>Lactobacillales</taxon>
        <taxon>Lactobacillaceae</taxon>
        <taxon>Lactobacillus</taxon>
    </lineage>
</organism>
<name>A0A5N1I859_LACJE</name>
<keyword evidence="4 5" id="KW-0788">Thiol protease</keyword>
<evidence type="ECO:0000256" key="3">
    <source>
        <dbReference type="ARBA" id="ARBA00022801"/>
    </source>
</evidence>
<evidence type="ECO:0000313" key="8">
    <source>
        <dbReference type="EMBL" id="MEL0565440.1"/>
    </source>
</evidence>
<evidence type="ECO:0000256" key="5">
    <source>
        <dbReference type="PIRNR" id="PIRNR005700"/>
    </source>
</evidence>
<dbReference type="EMBL" id="JBBVUL010000010">
    <property type="protein sequence ID" value="MEL0565440.1"/>
    <property type="molecule type" value="Genomic_DNA"/>
</dbReference>
<dbReference type="Proteomes" id="UP001385848">
    <property type="component" value="Unassembled WGS sequence"/>
</dbReference>
<dbReference type="InterPro" id="IPR000169">
    <property type="entry name" value="Pept_cys_AS"/>
</dbReference>
<feature type="active site" evidence="6">
    <location>
        <position position="383"/>
    </location>
</feature>
<reference evidence="8 10" key="2">
    <citation type="submission" date="2024-04" db="EMBL/GenBank/DDBJ databases">
        <title>Three lactobacilli isolated from voided urine samples from females with type 2 diabetes.</title>
        <authorList>
            <person name="Kula A."/>
            <person name="Stegman N."/>
            <person name="Putonti C."/>
        </authorList>
    </citation>
    <scope>NUCLEOTIDE SEQUENCE [LARGE SCALE GENOMIC DNA]</scope>
    <source>
        <strain evidence="8 10">1855</strain>
    </source>
</reference>
<dbReference type="Pfam" id="PF03051">
    <property type="entry name" value="Peptidase_C1_2"/>
    <property type="match status" value="1"/>
</dbReference>
<evidence type="ECO:0000313" key="10">
    <source>
        <dbReference type="Proteomes" id="UP001385848"/>
    </source>
</evidence>
<keyword evidence="3 5" id="KW-0378">Hydrolase</keyword>
<evidence type="ECO:0000313" key="9">
    <source>
        <dbReference type="Proteomes" id="UP000327236"/>
    </source>
</evidence>
<dbReference type="GO" id="GO:0006508">
    <property type="term" value="P:proteolysis"/>
    <property type="evidence" value="ECO:0007669"/>
    <property type="project" value="UniProtKB-KW"/>
</dbReference>
<feature type="active site" evidence="6">
    <location>
        <position position="362"/>
    </location>
</feature>
<dbReference type="InterPro" id="IPR038765">
    <property type="entry name" value="Papain-like_cys_pep_sf"/>
</dbReference>
<evidence type="ECO:0000313" key="7">
    <source>
        <dbReference type="EMBL" id="KAA9321458.1"/>
    </source>
</evidence>
<reference evidence="7 9" key="1">
    <citation type="submission" date="2019-09" db="EMBL/GenBank/DDBJ databases">
        <title>Draft genome sequence assemblies of isolates from the urinary tract.</title>
        <authorList>
            <person name="Mores C.R."/>
            <person name="Putonti C."/>
            <person name="Wolfe A.J."/>
        </authorList>
    </citation>
    <scope>NUCLEOTIDE SEQUENCE [LARGE SCALE GENOMIC DNA]</scope>
    <source>
        <strain evidence="7 9">UMB246</strain>
    </source>
</reference>
<dbReference type="KEGG" id="lje:BUE77_01420"/>
<dbReference type="OrthoDB" id="1111399at2"/>
<dbReference type="GO" id="GO:0005737">
    <property type="term" value="C:cytoplasm"/>
    <property type="evidence" value="ECO:0007669"/>
    <property type="project" value="UniProtKB-SubCell"/>
</dbReference>
<dbReference type="InterPro" id="IPR004134">
    <property type="entry name" value="Peptidase_C1B"/>
</dbReference>
<accession>A0A5N1I859</accession>
<evidence type="ECO:0000256" key="1">
    <source>
        <dbReference type="ARBA" id="ARBA00004496"/>
    </source>
</evidence>
<dbReference type="AlphaFoldDB" id="A0A5N1I859"/>
<dbReference type="PROSITE" id="PS00139">
    <property type="entry name" value="THIOL_PROTEASE_CYS"/>
    <property type="match status" value="1"/>
</dbReference>
<dbReference type="PROSITE" id="PS00639">
    <property type="entry name" value="THIOL_PROTEASE_HIS"/>
    <property type="match status" value="1"/>
</dbReference>
<dbReference type="SUPFAM" id="SSF54001">
    <property type="entry name" value="Cysteine proteinases"/>
    <property type="match status" value="1"/>
</dbReference>
<dbReference type="PIRSF" id="PIRSF005700">
    <property type="entry name" value="PepC"/>
    <property type="match status" value="1"/>
</dbReference>
<dbReference type="PANTHER" id="PTHR10363">
    <property type="entry name" value="BLEOMYCIN HYDROLASE"/>
    <property type="match status" value="1"/>
</dbReference>